<proteinExistence type="predicted"/>
<gene>
    <name evidence="2" type="ORF">SE17_43285</name>
</gene>
<reference evidence="2 3" key="1">
    <citation type="submission" date="2015-09" db="EMBL/GenBank/DDBJ databases">
        <title>Draft genome sequence of Kouleothrix aurantiaca JCM 19913.</title>
        <authorList>
            <person name="Hemp J."/>
        </authorList>
    </citation>
    <scope>NUCLEOTIDE SEQUENCE [LARGE SCALE GENOMIC DNA]</scope>
    <source>
        <strain evidence="2 3">COM-B</strain>
    </source>
</reference>
<sequence>AFRARVHDVAESYAALGGQVTLLEEVKDGVVVQCEISVSHEPLTESIGAIALDRRPAGGRPSSTRGQAAGRFRS</sequence>
<evidence type="ECO:0000313" key="3">
    <source>
        <dbReference type="Proteomes" id="UP000050509"/>
    </source>
</evidence>
<dbReference type="EMBL" id="LJCR01003564">
    <property type="protein sequence ID" value="KPV46467.1"/>
    <property type="molecule type" value="Genomic_DNA"/>
</dbReference>
<feature type="region of interest" description="Disordered" evidence="1">
    <location>
        <begin position="53"/>
        <end position="74"/>
    </location>
</feature>
<dbReference type="AlphaFoldDB" id="A0A0P9GYD2"/>
<comment type="caution">
    <text evidence="2">The sequence shown here is derived from an EMBL/GenBank/DDBJ whole genome shotgun (WGS) entry which is preliminary data.</text>
</comment>
<feature type="non-terminal residue" evidence="2">
    <location>
        <position position="1"/>
    </location>
</feature>
<organism evidence="2 3">
    <name type="scientific">Kouleothrix aurantiaca</name>
    <dbReference type="NCBI Taxonomy" id="186479"/>
    <lineage>
        <taxon>Bacteria</taxon>
        <taxon>Bacillati</taxon>
        <taxon>Chloroflexota</taxon>
        <taxon>Chloroflexia</taxon>
        <taxon>Chloroflexales</taxon>
        <taxon>Roseiflexineae</taxon>
        <taxon>Roseiflexaceae</taxon>
        <taxon>Kouleothrix</taxon>
    </lineage>
</organism>
<dbReference type="Proteomes" id="UP000050509">
    <property type="component" value="Unassembled WGS sequence"/>
</dbReference>
<keyword evidence="3" id="KW-1185">Reference proteome</keyword>
<protein>
    <submittedName>
        <fullName evidence="2">Uncharacterized protein</fullName>
    </submittedName>
</protein>
<evidence type="ECO:0000313" key="2">
    <source>
        <dbReference type="EMBL" id="KPV46467.1"/>
    </source>
</evidence>
<evidence type="ECO:0000256" key="1">
    <source>
        <dbReference type="SAM" id="MobiDB-lite"/>
    </source>
</evidence>
<accession>A0A0P9GYD2</accession>
<name>A0A0P9GYD2_9CHLR</name>